<evidence type="ECO:0000313" key="6">
    <source>
        <dbReference type="Proteomes" id="UP001597327"/>
    </source>
</evidence>
<evidence type="ECO:0000313" key="5">
    <source>
        <dbReference type="EMBL" id="MFD1695831.1"/>
    </source>
</evidence>
<keyword evidence="5" id="KW-0966">Cell projection</keyword>
<proteinExistence type="predicted"/>
<evidence type="ECO:0000256" key="2">
    <source>
        <dbReference type="ARBA" id="ARBA00022795"/>
    </source>
</evidence>
<gene>
    <name evidence="5" type="ORF">ACFSC7_09925</name>
</gene>
<keyword evidence="2" id="KW-1005">Bacterial flagellum biogenesis</keyword>
<keyword evidence="5" id="KW-0282">Flagellum</keyword>
<comment type="caution">
    <text evidence="5">The sequence shown here is derived from an EMBL/GenBank/DDBJ whole genome shotgun (WGS) entry which is preliminary data.</text>
</comment>
<protein>
    <submittedName>
        <fullName evidence="5">Flagellar biosynthesis repressor FlbT</fullName>
    </submittedName>
</protein>
<keyword evidence="1" id="KW-0678">Repressor</keyword>
<reference evidence="6" key="1">
    <citation type="journal article" date="2019" name="Int. J. Syst. Evol. Microbiol.">
        <title>The Global Catalogue of Microorganisms (GCM) 10K type strain sequencing project: providing services to taxonomists for standard genome sequencing and annotation.</title>
        <authorList>
            <consortium name="The Broad Institute Genomics Platform"/>
            <consortium name="The Broad Institute Genome Sequencing Center for Infectious Disease"/>
            <person name="Wu L."/>
            <person name="Ma J."/>
        </authorList>
    </citation>
    <scope>NUCLEOTIDE SEQUENCE [LARGE SCALE GENOMIC DNA]</scope>
    <source>
        <strain evidence="6">JCM 3369</strain>
    </source>
</reference>
<name>A0ABW4JWA1_9HYPH</name>
<sequence>MKIGLKAGERLFLNGAVIRVDRKTSIELLNDAVFLLEAHVMQREQATTPLRQIYFLLQSMVMDPASAGMMQDFACAMVGVLRDQTGSAALRAGLDEIEGLIEGGRWFEAMKLVRTHYAHEEAEPFPADVTRCAAKAPRSDSRRGTRSAPQPPIYLEAV</sequence>
<keyword evidence="3" id="KW-0694">RNA-binding</keyword>
<feature type="region of interest" description="Disordered" evidence="4">
    <location>
        <begin position="132"/>
        <end position="158"/>
    </location>
</feature>
<evidence type="ECO:0000256" key="4">
    <source>
        <dbReference type="SAM" id="MobiDB-lite"/>
    </source>
</evidence>
<evidence type="ECO:0000256" key="3">
    <source>
        <dbReference type="ARBA" id="ARBA00022884"/>
    </source>
</evidence>
<dbReference type="InterPro" id="IPR009967">
    <property type="entry name" value="Flagellum_FlbT"/>
</dbReference>
<organism evidence="5 6">
    <name type="scientific">Roseibium aestuarii</name>
    <dbReference type="NCBI Taxonomy" id="2600299"/>
    <lineage>
        <taxon>Bacteria</taxon>
        <taxon>Pseudomonadati</taxon>
        <taxon>Pseudomonadota</taxon>
        <taxon>Alphaproteobacteria</taxon>
        <taxon>Hyphomicrobiales</taxon>
        <taxon>Stappiaceae</taxon>
        <taxon>Roseibium</taxon>
    </lineage>
</organism>
<dbReference type="RefSeq" id="WP_149893798.1">
    <property type="nucleotide sequence ID" value="NZ_JBHUFA010000002.1"/>
</dbReference>
<accession>A0ABW4JWA1</accession>
<dbReference type="Proteomes" id="UP001597327">
    <property type="component" value="Unassembled WGS sequence"/>
</dbReference>
<keyword evidence="6" id="KW-1185">Reference proteome</keyword>
<evidence type="ECO:0000256" key="1">
    <source>
        <dbReference type="ARBA" id="ARBA00022491"/>
    </source>
</evidence>
<dbReference type="Pfam" id="PF07378">
    <property type="entry name" value="FlbT"/>
    <property type="match status" value="1"/>
</dbReference>
<dbReference type="EMBL" id="JBHUFA010000002">
    <property type="protein sequence ID" value="MFD1695831.1"/>
    <property type="molecule type" value="Genomic_DNA"/>
</dbReference>
<keyword evidence="5" id="KW-0969">Cilium</keyword>